<evidence type="ECO:0000256" key="2">
    <source>
        <dbReference type="ARBA" id="ARBA00001935"/>
    </source>
</evidence>
<feature type="domain" description="Response regulatory" evidence="25">
    <location>
        <begin position="955"/>
        <end position="1076"/>
    </location>
</feature>
<evidence type="ECO:0000256" key="9">
    <source>
        <dbReference type="ARBA" id="ARBA00022679"/>
    </source>
</evidence>
<organism evidence="26">
    <name type="scientific">Physcomitrium patens</name>
    <name type="common">Spreading-leaved earth moss</name>
    <name type="synonym">Physcomitrella patens</name>
    <dbReference type="NCBI Taxonomy" id="3218"/>
    <lineage>
        <taxon>Eukaryota</taxon>
        <taxon>Viridiplantae</taxon>
        <taxon>Streptophyta</taxon>
        <taxon>Embryophyta</taxon>
        <taxon>Bryophyta</taxon>
        <taxon>Bryophytina</taxon>
        <taxon>Bryopsida</taxon>
        <taxon>Funariidae</taxon>
        <taxon>Funariales</taxon>
        <taxon>Funariaceae</taxon>
        <taxon>Physcomitrium</taxon>
    </lineage>
</organism>
<feature type="transmembrane region" description="Helical" evidence="23">
    <location>
        <begin position="344"/>
        <end position="366"/>
    </location>
</feature>
<comment type="similarity">
    <text evidence="5">Belongs to the ethylene receptor family.</text>
</comment>
<evidence type="ECO:0000256" key="17">
    <source>
        <dbReference type="ARBA" id="ARBA00023008"/>
    </source>
</evidence>
<dbReference type="InterPro" id="IPR007895">
    <property type="entry name" value="MASE1"/>
</dbReference>
<feature type="transmembrane region" description="Helical" evidence="23">
    <location>
        <begin position="187"/>
        <end position="215"/>
    </location>
</feature>
<keyword evidence="15" id="KW-0067">ATP-binding</keyword>
<dbReference type="AlphaFoldDB" id="A0A2K1J2M1"/>
<evidence type="ECO:0000256" key="15">
    <source>
        <dbReference type="ARBA" id="ARBA00022840"/>
    </source>
</evidence>
<feature type="region of interest" description="Disordered" evidence="22">
    <location>
        <begin position="713"/>
        <end position="763"/>
    </location>
</feature>
<dbReference type="CDD" id="cd00082">
    <property type="entry name" value="HisKA"/>
    <property type="match status" value="1"/>
</dbReference>
<keyword evidence="9" id="KW-0808">Transferase</keyword>
<dbReference type="InterPro" id="IPR036097">
    <property type="entry name" value="HisK_dim/P_sf"/>
</dbReference>
<keyword evidence="7" id="KW-1003">Cell membrane</keyword>
<dbReference type="Gramene" id="Pp3c17_4020V3.2">
    <property type="protein sequence ID" value="Pp3c17_4020V3.2"/>
    <property type="gene ID" value="Pp3c17_4020"/>
</dbReference>
<dbReference type="CDD" id="cd16922">
    <property type="entry name" value="HATPase_EvgS-ArcB-TorS-like"/>
    <property type="match status" value="1"/>
</dbReference>
<dbReference type="InterPro" id="IPR001789">
    <property type="entry name" value="Sig_transdc_resp-reg_receiver"/>
</dbReference>
<evidence type="ECO:0000256" key="6">
    <source>
        <dbReference type="ARBA" id="ARBA00012438"/>
    </source>
</evidence>
<dbReference type="GeneID" id="112294252"/>
<comment type="catalytic activity">
    <reaction evidence="1">
        <text>ATP + protein L-histidine = ADP + protein N-phospho-L-histidine.</text>
        <dbReference type="EC" id="2.7.13.3"/>
    </reaction>
</comment>
<keyword evidence="10 23" id="KW-0812">Transmembrane</keyword>
<keyword evidence="8 20" id="KW-0597">Phosphoprotein</keyword>
<dbReference type="GO" id="GO:0005524">
    <property type="term" value="F:ATP binding"/>
    <property type="evidence" value="ECO:0007669"/>
    <property type="project" value="UniProtKB-KW"/>
</dbReference>
<dbReference type="GO" id="GO:0009873">
    <property type="term" value="P:ethylene-activated signaling pathway"/>
    <property type="evidence" value="ECO:0007669"/>
    <property type="project" value="UniProtKB-KW"/>
</dbReference>
<dbReference type="SMART" id="SM00448">
    <property type="entry name" value="REC"/>
    <property type="match status" value="1"/>
</dbReference>
<evidence type="ECO:0000256" key="14">
    <source>
        <dbReference type="ARBA" id="ARBA00022824"/>
    </source>
</evidence>
<dbReference type="SUPFAM" id="SSF52172">
    <property type="entry name" value="CheY-like"/>
    <property type="match status" value="1"/>
</dbReference>
<dbReference type="GO" id="GO:0000155">
    <property type="term" value="F:phosphorelay sensor kinase activity"/>
    <property type="evidence" value="ECO:0007669"/>
    <property type="project" value="InterPro"/>
</dbReference>
<protein>
    <recommendedName>
        <fullName evidence="6">histidine kinase</fullName>
        <ecNumber evidence="6">2.7.13.3</ecNumber>
    </recommendedName>
</protein>
<keyword evidence="19 23" id="KW-0472">Membrane</keyword>
<evidence type="ECO:0000259" key="24">
    <source>
        <dbReference type="PROSITE" id="PS50109"/>
    </source>
</evidence>
<evidence type="ECO:0000256" key="7">
    <source>
        <dbReference type="ARBA" id="ARBA00022475"/>
    </source>
</evidence>
<dbReference type="GO" id="GO:0005789">
    <property type="term" value="C:endoplasmic reticulum membrane"/>
    <property type="evidence" value="ECO:0007669"/>
    <property type="project" value="UniProtKB-SubCell"/>
</dbReference>
<dbReference type="InterPro" id="IPR003594">
    <property type="entry name" value="HATPase_dom"/>
</dbReference>
<dbReference type="Pfam" id="PF05231">
    <property type="entry name" value="MASE1"/>
    <property type="match status" value="1"/>
</dbReference>
<evidence type="ECO:0000256" key="1">
    <source>
        <dbReference type="ARBA" id="ARBA00000085"/>
    </source>
</evidence>
<dbReference type="CDD" id="cd17546">
    <property type="entry name" value="REC_hyHK_CKI1_RcsC-like"/>
    <property type="match status" value="1"/>
</dbReference>
<dbReference type="InterPro" id="IPR004358">
    <property type="entry name" value="Sig_transdc_His_kin-like_C"/>
</dbReference>
<keyword evidence="11" id="KW-0547">Nucleotide-binding</keyword>
<keyword evidence="21" id="KW-0175">Coiled coil</keyword>
<dbReference type="EC" id="2.7.13.3" evidence="6"/>
<evidence type="ECO:0000256" key="22">
    <source>
        <dbReference type="SAM" id="MobiDB-lite"/>
    </source>
</evidence>
<evidence type="ECO:0000313" key="26">
    <source>
        <dbReference type="EMBL" id="PNR35775.1"/>
    </source>
</evidence>
<comment type="cofactor">
    <cofactor evidence="2">
        <name>Cu cation</name>
        <dbReference type="ChEBI" id="CHEBI:23378"/>
    </cofactor>
</comment>
<dbReference type="InterPro" id="IPR011006">
    <property type="entry name" value="CheY-like_superfamily"/>
</dbReference>
<evidence type="ECO:0000256" key="16">
    <source>
        <dbReference type="ARBA" id="ARBA00022989"/>
    </source>
</evidence>
<accession>A0A2K1J2M1</accession>
<evidence type="ECO:0000256" key="18">
    <source>
        <dbReference type="ARBA" id="ARBA00023012"/>
    </source>
</evidence>
<evidence type="ECO:0000256" key="8">
    <source>
        <dbReference type="ARBA" id="ARBA00022553"/>
    </source>
</evidence>
<feature type="compositionally biased region" description="Basic and acidic residues" evidence="22">
    <location>
        <begin position="741"/>
        <end position="751"/>
    </location>
</feature>
<dbReference type="PaxDb" id="3218-PP1S26_265V6.1"/>
<dbReference type="Pfam" id="PF00072">
    <property type="entry name" value="Response_reg"/>
    <property type="match status" value="1"/>
</dbReference>
<evidence type="ECO:0000256" key="13">
    <source>
        <dbReference type="ARBA" id="ARBA00022777"/>
    </source>
</evidence>
<reference evidence="26 28" key="1">
    <citation type="journal article" date="2008" name="Science">
        <title>The Physcomitrella genome reveals evolutionary insights into the conquest of land by plants.</title>
        <authorList>
            <person name="Rensing S."/>
            <person name="Lang D."/>
            <person name="Zimmer A."/>
            <person name="Terry A."/>
            <person name="Salamov A."/>
            <person name="Shapiro H."/>
            <person name="Nishiyama T."/>
            <person name="Perroud P.-F."/>
            <person name="Lindquist E."/>
            <person name="Kamisugi Y."/>
            <person name="Tanahashi T."/>
            <person name="Sakakibara K."/>
            <person name="Fujita T."/>
            <person name="Oishi K."/>
            <person name="Shin-I T."/>
            <person name="Kuroki Y."/>
            <person name="Toyoda A."/>
            <person name="Suzuki Y."/>
            <person name="Hashimoto A."/>
            <person name="Yamaguchi K."/>
            <person name="Sugano A."/>
            <person name="Kohara Y."/>
            <person name="Fujiyama A."/>
            <person name="Anterola A."/>
            <person name="Aoki S."/>
            <person name="Ashton N."/>
            <person name="Barbazuk W.B."/>
            <person name="Barker E."/>
            <person name="Bennetzen J."/>
            <person name="Bezanilla M."/>
            <person name="Blankenship R."/>
            <person name="Cho S.H."/>
            <person name="Dutcher S."/>
            <person name="Estelle M."/>
            <person name="Fawcett J.A."/>
            <person name="Gundlach H."/>
            <person name="Hanada K."/>
            <person name="Heyl A."/>
            <person name="Hicks K.A."/>
            <person name="Hugh J."/>
            <person name="Lohr M."/>
            <person name="Mayer K."/>
            <person name="Melkozernov A."/>
            <person name="Murata T."/>
            <person name="Nelson D."/>
            <person name="Pils B."/>
            <person name="Prigge M."/>
            <person name="Reiss B."/>
            <person name="Renner T."/>
            <person name="Rombauts S."/>
            <person name="Rushton P."/>
            <person name="Sanderfoot A."/>
            <person name="Schween G."/>
            <person name="Shiu S.-H."/>
            <person name="Stueber K."/>
            <person name="Theodoulou F.L."/>
            <person name="Tu H."/>
            <person name="Van de Peer Y."/>
            <person name="Verrier P.J."/>
            <person name="Waters E."/>
            <person name="Wood A."/>
            <person name="Yang L."/>
            <person name="Cove D."/>
            <person name="Cuming A."/>
            <person name="Hasebe M."/>
            <person name="Lucas S."/>
            <person name="Mishler D.B."/>
            <person name="Reski R."/>
            <person name="Grigoriev I."/>
            <person name="Quatrano R.S."/>
            <person name="Boore J.L."/>
        </authorList>
    </citation>
    <scope>NUCLEOTIDE SEQUENCE [LARGE SCALE GENOMIC DNA]</scope>
    <source>
        <strain evidence="27 28">cv. Gransden 2004</strain>
    </source>
</reference>
<dbReference type="GO" id="GO:0005886">
    <property type="term" value="C:plasma membrane"/>
    <property type="evidence" value="ECO:0007669"/>
    <property type="project" value="UniProtKB-SubCell"/>
</dbReference>
<sequence>MDPLASEVTAGAAGENPPSASWLAAHWRRFLQSIWSHLLHCSEAVRNEWRNRPRDATELYILARRNLITISIVMFSGVFTWEISVEELRLRQGISVVFPIYVPQAVSLSLASIWRYHIIPGNVIGLYLARMYMTWRGPGSTSVITSTMFLVSSLATLQSHFAAFYLRKRLCENRNKKFPTIDSVSDAAWFLVIVTVFSLFFCTVIALCLTATPVVVWSQFGVLWATWWLGVLTAMITITPPIIHLMAWKWRPSLCRPMKLLEVLLTAAATIGVSTTIFFFDLQKFRPLPFLAYPCIAYTAFRFNRVGWAFTVSVIAFICSSGSIRKLGVMYILLGRPPPWSAKLILQIELYSIVMGVVSITVAAAVREKKRLTRTLNQMNVDLEYQVDRRTLELRKANEELQISQKKAEMASHAKTHFLANMSHEIRTPIHGILGLTALLLESELSVDQKDSLSSAKECADLLLHIINSVLDLAKIESGRLEIEMVPFNIRNMVSSTLRMLQARAQERGLKLLWEVDRGVPPSLVGDAGKIQQSLLNLVGNSLKFTHDGFISVSIGVASDSVRASVIGLPVGASSGAARGLGGKLSCNEHHIAQAHESMLIHFEVRDTGIGINKEKLKDMFKPFTQADASTSRLYGGTGLGLCIVHRFVELLGGSIWVESEFGKGSAFHFCLPLFLNTSLDEISLEASPEVRSPGKSSDKPWSLLRSLVFSPPSPKCSSSGGGQPDAGPQSRPSENPLRLPKHEPKDDPVGRGKRAGRTMLSLGDYPTFGNQVSENRDDWLAGSSDWRSGVYGSMLTPYQSFLANLEVSDPPSRPRRSSWSYYDTRAESQGRSVAFANYEASSERLSQVLHPRRSWDGGRGTSSELKTDSLELVPWHGNSLGTSTRQADSFQVVGTHRDTSNIGSPPRRGPLPDVAFDSTQTEPAPNGLKQSSLSELSRESLTELELLKGKLKLRIILAEDNKINQKVASRQLEKHGHVVNIVDNGQRALETICAQHDDFDLILMDVQMPIMDGLSATKQIRKAEAEKGWSRVPIIGLTAHATKGYQDTCLTYGMDGYLGKPFDIQQLLKTIGHILPRS</sequence>
<reference evidence="26 28" key="2">
    <citation type="journal article" date="2018" name="Plant J.">
        <title>The Physcomitrella patens chromosome-scale assembly reveals moss genome structure and evolution.</title>
        <authorList>
            <person name="Lang D."/>
            <person name="Ullrich K.K."/>
            <person name="Murat F."/>
            <person name="Fuchs J."/>
            <person name="Jenkins J."/>
            <person name="Haas F.B."/>
            <person name="Piednoel M."/>
            <person name="Gundlach H."/>
            <person name="Van Bel M."/>
            <person name="Meyberg R."/>
            <person name="Vives C."/>
            <person name="Morata J."/>
            <person name="Symeonidi A."/>
            <person name="Hiss M."/>
            <person name="Muchero W."/>
            <person name="Kamisugi Y."/>
            <person name="Saleh O."/>
            <person name="Blanc G."/>
            <person name="Decker E.L."/>
            <person name="van Gessel N."/>
            <person name="Grimwood J."/>
            <person name="Hayes R.D."/>
            <person name="Graham S.W."/>
            <person name="Gunter L.E."/>
            <person name="McDaniel S.F."/>
            <person name="Hoernstein S.N.W."/>
            <person name="Larsson A."/>
            <person name="Li F.W."/>
            <person name="Perroud P.F."/>
            <person name="Phillips J."/>
            <person name="Ranjan P."/>
            <person name="Rokshar D.S."/>
            <person name="Rothfels C.J."/>
            <person name="Schneider L."/>
            <person name="Shu S."/>
            <person name="Stevenson D.W."/>
            <person name="Thummler F."/>
            <person name="Tillich M."/>
            <person name="Villarreal Aguilar J.C."/>
            <person name="Widiez T."/>
            <person name="Wong G.K."/>
            <person name="Wymore A."/>
            <person name="Zhang Y."/>
            <person name="Zimmer A.D."/>
            <person name="Quatrano R.S."/>
            <person name="Mayer K.F.X."/>
            <person name="Goodstein D."/>
            <person name="Casacuberta J.M."/>
            <person name="Vandepoele K."/>
            <person name="Reski R."/>
            <person name="Cuming A.C."/>
            <person name="Tuskan G.A."/>
            <person name="Maumus F."/>
            <person name="Salse J."/>
            <person name="Schmutz J."/>
            <person name="Rensing S.A."/>
        </authorList>
    </citation>
    <scope>NUCLEOTIDE SEQUENCE [LARGE SCALE GENOMIC DNA]</scope>
    <source>
        <strain evidence="27 28">cv. Gransden 2004</strain>
    </source>
</reference>
<dbReference type="FunFam" id="1.10.287.130:FF:000004">
    <property type="entry name" value="Ethylene receptor 1"/>
    <property type="match status" value="1"/>
</dbReference>
<dbReference type="Gene3D" id="3.30.565.10">
    <property type="entry name" value="Histidine kinase-like ATPase, C-terminal domain"/>
    <property type="match status" value="1"/>
</dbReference>
<dbReference type="RefSeq" id="XP_024400302.1">
    <property type="nucleotide sequence ID" value="XM_024544534.2"/>
</dbReference>
<evidence type="ECO:0000256" key="23">
    <source>
        <dbReference type="SAM" id="Phobius"/>
    </source>
</evidence>
<dbReference type="InterPro" id="IPR003661">
    <property type="entry name" value="HisK_dim/P_dom"/>
</dbReference>
<feature type="transmembrane region" description="Helical" evidence="23">
    <location>
        <begin position="227"/>
        <end position="248"/>
    </location>
</feature>
<evidence type="ECO:0000313" key="27">
    <source>
        <dbReference type="EnsemblPlants" id="Pp3c17_4020V3.1"/>
    </source>
</evidence>
<evidence type="ECO:0000259" key="25">
    <source>
        <dbReference type="PROSITE" id="PS50110"/>
    </source>
</evidence>
<dbReference type="PROSITE" id="PS50110">
    <property type="entry name" value="RESPONSE_REGULATORY"/>
    <property type="match status" value="1"/>
</dbReference>
<gene>
    <name evidence="27" type="primary">LOC112294252</name>
    <name evidence="26" type="ORF">PHYPA_021625</name>
</gene>
<feature type="transmembrane region" description="Helical" evidence="23">
    <location>
        <begin position="260"/>
        <end position="280"/>
    </location>
</feature>
<reference evidence="27" key="3">
    <citation type="submission" date="2020-12" db="UniProtKB">
        <authorList>
            <consortium name="EnsemblPlants"/>
        </authorList>
    </citation>
    <scope>IDENTIFICATION</scope>
</reference>
<feature type="domain" description="Histidine kinase" evidence="24">
    <location>
        <begin position="421"/>
        <end position="676"/>
    </location>
</feature>
<keyword evidence="13" id="KW-0418">Kinase</keyword>
<dbReference type="OrthoDB" id="60033at2759"/>
<evidence type="ECO:0000256" key="10">
    <source>
        <dbReference type="ARBA" id="ARBA00022692"/>
    </source>
</evidence>
<proteinExistence type="inferred from homology"/>
<evidence type="ECO:0000313" key="28">
    <source>
        <dbReference type="Proteomes" id="UP000006727"/>
    </source>
</evidence>
<dbReference type="Pfam" id="PF02518">
    <property type="entry name" value="HATPase_c"/>
    <property type="match status" value="1"/>
</dbReference>
<feature type="transmembrane region" description="Helical" evidence="23">
    <location>
        <begin position="59"/>
        <end position="81"/>
    </location>
</feature>
<dbReference type="Pfam" id="PF00512">
    <property type="entry name" value="HisKA"/>
    <property type="match status" value="1"/>
</dbReference>
<dbReference type="EnsemblPlants" id="Pp3c17_4020V3.2">
    <property type="protein sequence ID" value="Pp3c17_4020V3.2"/>
    <property type="gene ID" value="Pp3c17_4020"/>
</dbReference>
<keyword evidence="17" id="KW-0186">Copper</keyword>
<dbReference type="SMART" id="SM00388">
    <property type="entry name" value="HisKA"/>
    <property type="match status" value="1"/>
</dbReference>
<keyword evidence="16 23" id="KW-1133">Transmembrane helix</keyword>
<dbReference type="Proteomes" id="UP000006727">
    <property type="component" value="Chromosome 17"/>
</dbReference>
<keyword evidence="28" id="KW-1185">Reference proteome</keyword>
<dbReference type="PANTHER" id="PTHR45530:SF3">
    <property type="entry name" value="TWO-COMPONENT SYSTEM NARL FAMILY SENSOR HISTIDINE KINASE BARA"/>
    <property type="match status" value="1"/>
</dbReference>
<keyword evidence="14" id="KW-0256">Endoplasmic reticulum</keyword>
<dbReference type="PRINTS" id="PR00344">
    <property type="entry name" value="BCTRLSENSOR"/>
</dbReference>
<keyword evidence="12" id="KW-0936">Ethylene signaling pathway</keyword>
<dbReference type="SMART" id="SM00387">
    <property type="entry name" value="HATPase_c"/>
    <property type="match status" value="1"/>
</dbReference>
<evidence type="ECO:0000256" key="12">
    <source>
        <dbReference type="ARBA" id="ARBA00022745"/>
    </source>
</evidence>
<evidence type="ECO:0000256" key="20">
    <source>
        <dbReference type="PROSITE-ProRule" id="PRU00169"/>
    </source>
</evidence>
<evidence type="ECO:0000256" key="11">
    <source>
        <dbReference type="ARBA" id="ARBA00022741"/>
    </source>
</evidence>
<dbReference type="Gene3D" id="3.40.50.2300">
    <property type="match status" value="1"/>
</dbReference>
<feature type="region of interest" description="Disordered" evidence="22">
    <location>
        <begin position="852"/>
        <end position="871"/>
    </location>
</feature>
<evidence type="ECO:0000256" key="19">
    <source>
        <dbReference type="ARBA" id="ARBA00023136"/>
    </source>
</evidence>
<dbReference type="InterPro" id="IPR005467">
    <property type="entry name" value="His_kinase_dom"/>
</dbReference>
<dbReference type="EnsemblPlants" id="Pp3c17_4020V3.1">
    <property type="protein sequence ID" value="Pp3c17_4020V3.1"/>
    <property type="gene ID" value="Pp3c17_4020"/>
</dbReference>
<dbReference type="InterPro" id="IPR036890">
    <property type="entry name" value="HATPase_C_sf"/>
</dbReference>
<feature type="transmembrane region" description="Helical" evidence="23">
    <location>
        <begin position="306"/>
        <end position="324"/>
    </location>
</feature>
<feature type="transmembrane region" description="Helical" evidence="23">
    <location>
        <begin position="143"/>
        <end position="166"/>
    </location>
</feature>
<evidence type="ECO:0000256" key="4">
    <source>
        <dbReference type="ARBA" id="ARBA00004651"/>
    </source>
</evidence>
<comment type="subcellular location">
    <subcellularLocation>
        <location evidence="4">Cell membrane</location>
        <topology evidence="4">Multi-pass membrane protein</topology>
    </subcellularLocation>
    <subcellularLocation>
        <location evidence="3">Endoplasmic reticulum membrane</location>
        <topology evidence="3">Multi-pass membrane protein</topology>
    </subcellularLocation>
</comment>
<evidence type="ECO:0000256" key="3">
    <source>
        <dbReference type="ARBA" id="ARBA00004477"/>
    </source>
</evidence>
<dbReference type="Gene3D" id="1.10.287.130">
    <property type="match status" value="1"/>
</dbReference>
<feature type="modified residue" description="4-aspartylphosphate" evidence="20">
    <location>
        <position position="1006"/>
    </location>
</feature>
<dbReference type="PANTHER" id="PTHR45530">
    <property type="entry name" value="SENSORY TRANSDUCTION HISTIDINE KINASE"/>
    <property type="match status" value="1"/>
</dbReference>
<feature type="region of interest" description="Disordered" evidence="22">
    <location>
        <begin position="896"/>
        <end position="935"/>
    </location>
</feature>
<dbReference type="PROSITE" id="PS50109">
    <property type="entry name" value="HIS_KIN"/>
    <property type="match status" value="1"/>
</dbReference>
<evidence type="ECO:0000256" key="5">
    <source>
        <dbReference type="ARBA" id="ARBA00009842"/>
    </source>
</evidence>
<dbReference type="SUPFAM" id="SSF55874">
    <property type="entry name" value="ATPase domain of HSP90 chaperone/DNA topoisomerase II/histidine kinase"/>
    <property type="match status" value="1"/>
</dbReference>
<feature type="coiled-coil region" evidence="21">
    <location>
        <begin position="362"/>
        <end position="414"/>
    </location>
</feature>
<name>A0A2K1J2M1_PHYPA</name>
<keyword evidence="18" id="KW-0902">Two-component regulatory system</keyword>
<feature type="transmembrane region" description="Helical" evidence="23">
    <location>
        <begin position="93"/>
        <end position="114"/>
    </location>
</feature>
<dbReference type="Gramene" id="Pp3c17_4020V3.1">
    <property type="protein sequence ID" value="Pp3c17_4020V3.1"/>
    <property type="gene ID" value="Pp3c17_4020"/>
</dbReference>
<dbReference type="SUPFAM" id="SSF47384">
    <property type="entry name" value="Homodimeric domain of signal transducing histidine kinase"/>
    <property type="match status" value="1"/>
</dbReference>
<dbReference type="EMBL" id="ABEU02000017">
    <property type="protein sequence ID" value="PNR35775.1"/>
    <property type="molecule type" value="Genomic_DNA"/>
</dbReference>
<evidence type="ECO:0000256" key="21">
    <source>
        <dbReference type="SAM" id="Coils"/>
    </source>
</evidence>